<dbReference type="EMBL" id="CP008947">
    <property type="protein sequence ID" value="AII03519.1"/>
    <property type="molecule type" value="Genomic_DNA"/>
</dbReference>
<dbReference type="GO" id="GO:0006071">
    <property type="term" value="P:glycerol metabolic process"/>
    <property type="evidence" value="ECO:0007669"/>
    <property type="project" value="UniProtKB-KW"/>
</dbReference>
<dbReference type="GO" id="GO:0071731">
    <property type="term" value="P:response to nitric oxide"/>
    <property type="evidence" value="ECO:0007669"/>
    <property type="project" value="TreeGrafter"/>
</dbReference>
<name>A0A076EJ70_RHOOP</name>
<keyword evidence="7" id="KW-0319">Glycerol metabolism</keyword>
<gene>
    <name evidence="13" type="ORF">EP51_02380</name>
</gene>
<sequence>MTREDPDRLSADDATILGLESAVITGHTLKLVVLEPGSGPLDLETLRTAVAERLSSQPRAMQRIDTSGPEPRWVEATAFEISDHVRRREGPGCASRGDLWQVVSKLMSEHLDHERPLWTFDLIGPLGDGREAIAARIHHAMADGISAVRFLDDVLWDPHLEPPPRGKRPGLRAASPQHSRVDEALRMPAAVHRELGHRGSRSPFDRPISAARELAFTVAPLPELKAIGASRPTRATVNDVLLAIVAGGLRSWLGAGEAALPHLRAQVPVSLHHRDEGAGELGNRDSFMNVDLPLGEADPLTRLDRINAETSKRKLLDDAEELFDLFHALGRVKRVEEAAQRLAGSAREFSLSISNVPGPRVPVSVSGRRVERLFSSSEPAAHHALRISAISCAGIVGVGLCTDPEALPDVARLAEAMEDSYAELRDASGCR</sequence>
<dbReference type="GO" id="GO:0005886">
    <property type="term" value="C:plasma membrane"/>
    <property type="evidence" value="ECO:0007669"/>
    <property type="project" value="TreeGrafter"/>
</dbReference>
<evidence type="ECO:0000256" key="7">
    <source>
        <dbReference type="ARBA" id="ARBA00022798"/>
    </source>
</evidence>
<dbReference type="PANTHER" id="PTHR31650">
    <property type="entry name" value="O-ACYLTRANSFERASE (WSD1-LIKE) FAMILY PROTEIN"/>
    <property type="match status" value="1"/>
</dbReference>
<dbReference type="SUPFAM" id="SSF52777">
    <property type="entry name" value="CoA-dependent acyltransferases"/>
    <property type="match status" value="1"/>
</dbReference>
<feature type="domain" description="O-acyltransferase WSD1-like N-terminal" evidence="11">
    <location>
        <begin position="9"/>
        <end position="174"/>
    </location>
</feature>
<comment type="pathway">
    <text evidence="1">Glycerolipid metabolism; triacylglycerol biosynthesis.</text>
</comment>
<comment type="pathway">
    <text evidence="2">Lipid metabolism.</text>
</comment>
<dbReference type="GO" id="GO:0001666">
    <property type="term" value="P:response to hypoxia"/>
    <property type="evidence" value="ECO:0007669"/>
    <property type="project" value="TreeGrafter"/>
</dbReference>
<dbReference type="GO" id="GO:0051701">
    <property type="term" value="P:biological process involved in interaction with host"/>
    <property type="evidence" value="ECO:0007669"/>
    <property type="project" value="TreeGrafter"/>
</dbReference>
<accession>A0A076EJ70</accession>
<keyword evidence="5" id="KW-0444">Lipid biosynthesis</keyword>
<reference evidence="13 14" key="1">
    <citation type="submission" date="2014-07" db="EMBL/GenBank/DDBJ databases">
        <title>Genome Sequence of Rhodococcus opacus Strain R7, a Biodegrader of Mono- and Polycyclic Aromatic Hydrocarbons.</title>
        <authorList>
            <person name="Di Gennaro P."/>
            <person name="Zampolli J."/>
            <person name="Presti I."/>
            <person name="Cappelletti M."/>
            <person name="D'Ursi P."/>
            <person name="Orro A."/>
            <person name="Mezzelani A."/>
            <person name="Milanesi L."/>
        </authorList>
    </citation>
    <scope>NUCLEOTIDE SEQUENCE [LARGE SCALE GENOMIC DNA]</scope>
    <source>
        <strain evidence="13 14">R7</strain>
    </source>
</reference>
<dbReference type="InterPro" id="IPR009721">
    <property type="entry name" value="O-acyltransferase_WSD1_C"/>
</dbReference>
<evidence type="ECO:0000256" key="2">
    <source>
        <dbReference type="ARBA" id="ARBA00005189"/>
    </source>
</evidence>
<dbReference type="AlphaFoldDB" id="A0A076EJ70"/>
<dbReference type="GO" id="GO:0019432">
    <property type="term" value="P:triglyceride biosynthetic process"/>
    <property type="evidence" value="ECO:0007669"/>
    <property type="project" value="UniProtKB-UniPathway"/>
</dbReference>
<evidence type="ECO:0000259" key="12">
    <source>
        <dbReference type="Pfam" id="PF06974"/>
    </source>
</evidence>
<dbReference type="Proteomes" id="UP000028488">
    <property type="component" value="Chromosome"/>
</dbReference>
<dbReference type="UniPathway" id="UPA00282"/>
<proteinExistence type="inferred from homology"/>
<dbReference type="eggNOG" id="COG1020">
    <property type="taxonomic scope" value="Bacteria"/>
</dbReference>
<evidence type="ECO:0000313" key="14">
    <source>
        <dbReference type="Proteomes" id="UP000028488"/>
    </source>
</evidence>
<organism evidence="13 14">
    <name type="scientific">Rhodococcus opacus</name>
    <name type="common">Nocardia opaca</name>
    <dbReference type="NCBI Taxonomy" id="37919"/>
    <lineage>
        <taxon>Bacteria</taxon>
        <taxon>Bacillati</taxon>
        <taxon>Actinomycetota</taxon>
        <taxon>Actinomycetes</taxon>
        <taxon>Mycobacteriales</taxon>
        <taxon>Nocardiaceae</taxon>
        <taxon>Rhodococcus</taxon>
    </lineage>
</organism>
<dbReference type="InterPro" id="IPR004255">
    <property type="entry name" value="O-acyltransferase_WSD1_N"/>
</dbReference>
<comment type="similarity">
    <text evidence="3">Belongs to the long-chain O-acyltransferase family.</text>
</comment>
<keyword evidence="8" id="KW-0443">Lipid metabolism</keyword>
<evidence type="ECO:0000259" key="11">
    <source>
        <dbReference type="Pfam" id="PF03007"/>
    </source>
</evidence>
<dbReference type="InterPro" id="IPR045034">
    <property type="entry name" value="O-acyltransferase_WSD1-like"/>
</dbReference>
<evidence type="ECO:0000256" key="3">
    <source>
        <dbReference type="ARBA" id="ARBA00009587"/>
    </source>
</evidence>
<evidence type="ECO:0000256" key="4">
    <source>
        <dbReference type="ARBA" id="ARBA00013244"/>
    </source>
</evidence>
<dbReference type="Gene3D" id="3.30.559.10">
    <property type="entry name" value="Chloramphenicol acetyltransferase-like domain"/>
    <property type="match status" value="1"/>
</dbReference>
<keyword evidence="9" id="KW-0012">Acyltransferase</keyword>
<evidence type="ECO:0000256" key="10">
    <source>
        <dbReference type="ARBA" id="ARBA00048109"/>
    </source>
</evidence>
<evidence type="ECO:0000256" key="9">
    <source>
        <dbReference type="ARBA" id="ARBA00023315"/>
    </source>
</evidence>
<dbReference type="Pfam" id="PF06974">
    <property type="entry name" value="WS_DGAT_C"/>
    <property type="match status" value="1"/>
</dbReference>
<dbReference type="RefSeq" id="WP_128638458.1">
    <property type="nucleotide sequence ID" value="NZ_CP008947.1"/>
</dbReference>
<evidence type="ECO:0000256" key="8">
    <source>
        <dbReference type="ARBA" id="ARBA00023098"/>
    </source>
</evidence>
<protein>
    <recommendedName>
        <fullName evidence="4">diacylglycerol O-acyltransferase</fullName>
        <ecNumber evidence="4">2.3.1.20</ecNumber>
    </recommendedName>
</protein>
<evidence type="ECO:0000256" key="1">
    <source>
        <dbReference type="ARBA" id="ARBA00004771"/>
    </source>
</evidence>
<feature type="domain" description="O-acyltransferase WSD1 C-terminal" evidence="12">
    <location>
        <begin position="282"/>
        <end position="424"/>
    </location>
</feature>
<dbReference type="GO" id="GO:0004144">
    <property type="term" value="F:diacylglycerol O-acyltransferase activity"/>
    <property type="evidence" value="ECO:0007669"/>
    <property type="project" value="UniProtKB-EC"/>
</dbReference>
<comment type="catalytic activity">
    <reaction evidence="10">
        <text>an acyl-CoA + a 1,2-diacyl-sn-glycerol = a triacyl-sn-glycerol + CoA</text>
        <dbReference type="Rhea" id="RHEA:10868"/>
        <dbReference type="ChEBI" id="CHEBI:17815"/>
        <dbReference type="ChEBI" id="CHEBI:57287"/>
        <dbReference type="ChEBI" id="CHEBI:58342"/>
        <dbReference type="ChEBI" id="CHEBI:64615"/>
        <dbReference type="EC" id="2.3.1.20"/>
    </reaction>
</comment>
<evidence type="ECO:0000313" key="13">
    <source>
        <dbReference type="EMBL" id="AII03519.1"/>
    </source>
</evidence>
<dbReference type="EC" id="2.3.1.20" evidence="4"/>
<dbReference type="InterPro" id="IPR023213">
    <property type="entry name" value="CAT-like_dom_sf"/>
</dbReference>
<evidence type="ECO:0000256" key="6">
    <source>
        <dbReference type="ARBA" id="ARBA00022679"/>
    </source>
</evidence>
<keyword evidence="6" id="KW-0808">Transferase</keyword>
<dbReference type="Pfam" id="PF03007">
    <property type="entry name" value="WS_DGAT_cat"/>
    <property type="match status" value="1"/>
</dbReference>
<dbReference type="PANTHER" id="PTHR31650:SF1">
    <property type="entry name" value="WAX ESTER SYNTHASE_DIACYLGLYCEROL ACYLTRANSFERASE 4-RELATED"/>
    <property type="match status" value="1"/>
</dbReference>
<evidence type="ECO:0000256" key="5">
    <source>
        <dbReference type="ARBA" id="ARBA00022516"/>
    </source>
</evidence>